<evidence type="ECO:0000313" key="3">
    <source>
        <dbReference type="Proteomes" id="UP000245938"/>
    </source>
</evidence>
<sequence>MFKNPIVIILLLFIIGSGAYTAITDGFVQMLKLFFYFFIGGLVVLLIEFVKRQLTNKKRNK</sequence>
<reference evidence="2 3" key="1">
    <citation type="submission" date="2018-05" db="EMBL/GenBank/DDBJ databases">
        <title>Kurthia sibirica genome sequence.</title>
        <authorList>
            <person name="Maclea K.S."/>
            <person name="Goen A.E."/>
        </authorList>
    </citation>
    <scope>NUCLEOTIDE SEQUENCE [LARGE SCALE GENOMIC DNA]</scope>
    <source>
        <strain evidence="2 3">ATCC 49154</strain>
    </source>
</reference>
<accession>A0A2U3APZ4</accession>
<protein>
    <submittedName>
        <fullName evidence="2">Uncharacterized protein</fullName>
    </submittedName>
</protein>
<evidence type="ECO:0000256" key="1">
    <source>
        <dbReference type="SAM" id="Phobius"/>
    </source>
</evidence>
<dbReference type="EMBL" id="QFVR01000002">
    <property type="protein sequence ID" value="PWI26594.1"/>
    <property type="molecule type" value="Genomic_DNA"/>
</dbReference>
<keyword evidence="3" id="KW-1185">Reference proteome</keyword>
<keyword evidence="1" id="KW-0472">Membrane</keyword>
<comment type="caution">
    <text evidence="2">The sequence shown here is derived from an EMBL/GenBank/DDBJ whole genome shotgun (WGS) entry which is preliminary data.</text>
</comment>
<proteinExistence type="predicted"/>
<organism evidence="2 3">
    <name type="scientific">Kurthia sibirica</name>
    <dbReference type="NCBI Taxonomy" id="202750"/>
    <lineage>
        <taxon>Bacteria</taxon>
        <taxon>Bacillati</taxon>
        <taxon>Bacillota</taxon>
        <taxon>Bacilli</taxon>
        <taxon>Bacillales</taxon>
        <taxon>Caryophanaceae</taxon>
        <taxon>Kurthia</taxon>
    </lineage>
</organism>
<gene>
    <name evidence="2" type="ORF">DEX24_02190</name>
</gene>
<dbReference type="Proteomes" id="UP000245938">
    <property type="component" value="Unassembled WGS sequence"/>
</dbReference>
<feature type="transmembrane region" description="Helical" evidence="1">
    <location>
        <begin position="31"/>
        <end position="50"/>
    </location>
</feature>
<keyword evidence="1" id="KW-0812">Transmembrane</keyword>
<name>A0A2U3APZ4_9BACL</name>
<evidence type="ECO:0000313" key="2">
    <source>
        <dbReference type="EMBL" id="PWI26594.1"/>
    </source>
</evidence>
<keyword evidence="1" id="KW-1133">Transmembrane helix</keyword>
<dbReference type="AlphaFoldDB" id="A0A2U3APZ4"/>
<dbReference type="RefSeq" id="WP_109304765.1">
    <property type="nucleotide sequence ID" value="NZ_BJUF01000002.1"/>
</dbReference>